<dbReference type="Gene3D" id="2.130.10.10">
    <property type="entry name" value="YVTN repeat-like/Quinoprotein amine dehydrogenase"/>
    <property type="match status" value="1"/>
</dbReference>
<evidence type="ECO:0000313" key="10">
    <source>
        <dbReference type="Proteomes" id="UP000268093"/>
    </source>
</evidence>
<dbReference type="InterPro" id="IPR001680">
    <property type="entry name" value="WD40_rpt"/>
</dbReference>
<keyword evidence="3 7" id="KW-0853">WD repeat</keyword>
<gene>
    <name evidence="9" type="ORF">BC936DRAFT_137750</name>
</gene>
<dbReference type="GO" id="GO:0006325">
    <property type="term" value="P:chromatin organization"/>
    <property type="evidence" value="ECO:0007669"/>
    <property type="project" value="UniProtKB-KW"/>
</dbReference>
<name>A0A433CWS8_9FUNG</name>
<evidence type="ECO:0000256" key="1">
    <source>
        <dbReference type="ARBA" id="ARBA00004123"/>
    </source>
</evidence>
<dbReference type="AlphaFoldDB" id="A0A433CWS8"/>
<reference evidence="9 10" key="1">
    <citation type="journal article" date="2018" name="New Phytol.">
        <title>Phylogenomics of Endogonaceae and evolution of mycorrhizas within Mucoromycota.</title>
        <authorList>
            <person name="Chang Y."/>
            <person name="Desiro A."/>
            <person name="Na H."/>
            <person name="Sandor L."/>
            <person name="Lipzen A."/>
            <person name="Clum A."/>
            <person name="Barry K."/>
            <person name="Grigoriev I.V."/>
            <person name="Martin F.M."/>
            <person name="Stajich J.E."/>
            <person name="Smith M.E."/>
            <person name="Bonito G."/>
            <person name="Spatafora J.W."/>
        </authorList>
    </citation>
    <scope>NUCLEOTIDE SEQUENCE [LARGE SCALE GENOMIC DNA]</scope>
    <source>
        <strain evidence="9 10">GMNB39</strain>
    </source>
</reference>
<dbReference type="EMBL" id="RBNI01011901">
    <property type="protein sequence ID" value="RUP43033.1"/>
    <property type="molecule type" value="Genomic_DNA"/>
</dbReference>
<dbReference type="FunFam" id="2.130.10.10:FF:000512">
    <property type="entry name" value="WD-40 repeat-containing protein MSI1"/>
    <property type="match status" value="1"/>
</dbReference>
<dbReference type="Proteomes" id="UP000268093">
    <property type="component" value="Unassembled WGS sequence"/>
</dbReference>
<feature type="domain" description="Histone-binding protein RBBP4-like N-terminal" evidence="8">
    <location>
        <begin position="44"/>
        <end position="114"/>
    </location>
</feature>
<feature type="repeat" description="WD" evidence="7">
    <location>
        <begin position="200"/>
        <end position="244"/>
    </location>
</feature>
<dbReference type="PROSITE" id="PS00678">
    <property type="entry name" value="WD_REPEATS_1"/>
    <property type="match status" value="2"/>
</dbReference>
<dbReference type="SMART" id="SM00320">
    <property type="entry name" value="WD40"/>
    <property type="match status" value="6"/>
</dbReference>
<dbReference type="CDD" id="cd00200">
    <property type="entry name" value="WD40"/>
    <property type="match status" value="1"/>
</dbReference>
<proteinExistence type="inferred from homology"/>
<dbReference type="InterPro" id="IPR036322">
    <property type="entry name" value="WD40_repeat_dom_sf"/>
</dbReference>
<evidence type="ECO:0000256" key="2">
    <source>
        <dbReference type="ARBA" id="ARBA00009341"/>
    </source>
</evidence>
<dbReference type="OrthoDB" id="427795at2759"/>
<feature type="repeat" description="WD" evidence="7">
    <location>
        <begin position="399"/>
        <end position="435"/>
    </location>
</feature>
<comment type="caution">
    <text evidence="9">The sequence shown here is derived from an EMBL/GenBank/DDBJ whole genome shotgun (WGS) entry which is preliminary data.</text>
</comment>
<dbReference type="PROSITE" id="PS50294">
    <property type="entry name" value="WD_REPEATS_REGION"/>
    <property type="match status" value="3"/>
</dbReference>
<sequence length="452" mass="51415">MFGSVCTHTRRVFPSFLFNAFKAPHKMEIDEKEQDIAEEKLINEEYKVWKKNSPFLYDLVLTHALEWPSLTCQWFPDAEKSADKDYYTQRLLLGTHTNDEEPNFLQIATITLPNDNTDVDARKYDESTNEIGSYGGYNGARVTVMQKIPHDGEVNRARYMPQNPNMIATKTRHGDVFVFDRTKHESNPKDGEKCNPAIKLRGHDKEGYGLSWSPHKTKEGHLLSAGFDEKVCHWDVRGSSKEQRVLDPLRVYTGHTASVEDVSWHVLHDTLFASVGDDMRLMIWDTRTPSNEKPMQNVHAHTAEVNCVAFNPKSEFVLATGSGDKTVALWDLRHLKLKLHSMEAHQEEILQLAWSPHHETILASASGDRRINVWDLARIGEEQTPDDAEDGPPELLFVHGGHTNKISDFSWNPVEPWVFASTAEDNIVQVWQMASSIYAIDDAEVPAEELEG</sequence>
<dbReference type="SUPFAM" id="SSF50978">
    <property type="entry name" value="WD40 repeat-like"/>
    <property type="match status" value="1"/>
</dbReference>
<evidence type="ECO:0000256" key="6">
    <source>
        <dbReference type="ARBA" id="ARBA00023242"/>
    </source>
</evidence>
<dbReference type="Pfam" id="PF12265">
    <property type="entry name" value="CAF1C_H4-bd"/>
    <property type="match status" value="1"/>
</dbReference>
<protein>
    <submittedName>
        <fullName evidence="9">WD40-repeat-containing domain protein</fullName>
    </submittedName>
</protein>
<dbReference type="InterPro" id="IPR022052">
    <property type="entry name" value="Histone-bd_RBBP4-like_N"/>
</dbReference>
<comment type="similarity">
    <text evidence="2">Belongs to the WD repeat RBAP46/RBAP48/MSI1 family.</text>
</comment>
<keyword evidence="6" id="KW-0539">Nucleus</keyword>
<dbReference type="InterPro" id="IPR050459">
    <property type="entry name" value="WD_repeat_RBAP46/RBAP48/MSI1"/>
</dbReference>
<evidence type="ECO:0000256" key="5">
    <source>
        <dbReference type="ARBA" id="ARBA00022853"/>
    </source>
</evidence>
<dbReference type="Pfam" id="PF00400">
    <property type="entry name" value="WD40"/>
    <property type="match status" value="4"/>
</dbReference>
<evidence type="ECO:0000256" key="3">
    <source>
        <dbReference type="ARBA" id="ARBA00022574"/>
    </source>
</evidence>
<dbReference type="InterPro" id="IPR020472">
    <property type="entry name" value="WD40_PAC1"/>
</dbReference>
<feature type="repeat" description="WD" evidence="7">
    <location>
        <begin position="252"/>
        <end position="294"/>
    </location>
</feature>
<dbReference type="InterPro" id="IPR015943">
    <property type="entry name" value="WD40/YVTN_repeat-like_dom_sf"/>
</dbReference>
<accession>A0A433CWS8</accession>
<organism evidence="9 10">
    <name type="scientific">Jimgerdemannia flammicorona</name>
    <dbReference type="NCBI Taxonomy" id="994334"/>
    <lineage>
        <taxon>Eukaryota</taxon>
        <taxon>Fungi</taxon>
        <taxon>Fungi incertae sedis</taxon>
        <taxon>Mucoromycota</taxon>
        <taxon>Mucoromycotina</taxon>
        <taxon>Endogonomycetes</taxon>
        <taxon>Endogonales</taxon>
        <taxon>Endogonaceae</taxon>
        <taxon>Jimgerdemannia</taxon>
    </lineage>
</organism>
<dbReference type="PANTHER" id="PTHR22850">
    <property type="entry name" value="WD40 REPEAT FAMILY"/>
    <property type="match status" value="1"/>
</dbReference>
<evidence type="ECO:0000259" key="8">
    <source>
        <dbReference type="Pfam" id="PF12265"/>
    </source>
</evidence>
<dbReference type="InterPro" id="IPR019775">
    <property type="entry name" value="WD40_repeat_CS"/>
</dbReference>
<dbReference type="PRINTS" id="PR00320">
    <property type="entry name" value="GPROTEINBRPT"/>
</dbReference>
<evidence type="ECO:0000256" key="4">
    <source>
        <dbReference type="ARBA" id="ARBA00022737"/>
    </source>
</evidence>
<dbReference type="GO" id="GO:0005634">
    <property type="term" value="C:nucleus"/>
    <property type="evidence" value="ECO:0007669"/>
    <property type="project" value="UniProtKB-SubCell"/>
</dbReference>
<comment type="subcellular location">
    <subcellularLocation>
        <location evidence="1">Nucleus</location>
    </subcellularLocation>
</comment>
<feature type="repeat" description="WD" evidence="7">
    <location>
        <begin position="342"/>
        <end position="376"/>
    </location>
</feature>
<keyword evidence="4" id="KW-0677">Repeat</keyword>
<keyword evidence="5" id="KW-0156">Chromatin regulator</keyword>
<evidence type="ECO:0000256" key="7">
    <source>
        <dbReference type="PROSITE-ProRule" id="PRU00221"/>
    </source>
</evidence>
<evidence type="ECO:0000313" key="9">
    <source>
        <dbReference type="EMBL" id="RUP43033.1"/>
    </source>
</evidence>
<keyword evidence="10" id="KW-1185">Reference proteome</keyword>
<feature type="repeat" description="WD" evidence="7">
    <location>
        <begin position="298"/>
        <end position="333"/>
    </location>
</feature>
<dbReference type="PROSITE" id="PS50082">
    <property type="entry name" value="WD_REPEATS_2"/>
    <property type="match status" value="5"/>
</dbReference>